<evidence type="ECO:0000313" key="1">
    <source>
        <dbReference type="EMBL" id="SBW02152.1"/>
    </source>
</evidence>
<reference evidence="1" key="1">
    <citation type="submission" date="2016-04" db="EMBL/GenBank/DDBJ databases">
        <authorList>
            <person name="Evans L.H."/>
            <person name="Alamgir A."/>
            <person name="Owens N."/>
            <person name="Weber N.D."/>
            <person name="Virtaneva K."/>
            <person name="Barbian K."/>
            <person name="Babar A."/>
            <person name="Rosenke K."/>
        </authorList>
    </citation>
    <scope>NUCLEOTIDE SEQUENCE</scope>
    <source>
        <strain evidence="1">92-2</strain>
    </source>
</reference>
<name>A0A212JRV0_9BACT</name>
<organism evidence="1">
    <name type="scientific">uncultured Desulfovibrio sp</name>
    <dbReference type="NCBI Taxonomy" id="167968"/>
    <lineage>
        <taxon>Bacteria</taxon>
        <taxon>Pseudomonadati</taxon>
        <taxon>Thermodesulfobacteriota</taxon>
        <taxon>Desulfovibrionia</taxon>
        <taxon>Desulfovibrionales</taxon>
        <taxon>Desulfovibrionaceae</taxon>
        <taxon>Desulfovibrio</taxon>
        <taxon>environmental samples</taxon>
    </lineage>
</organism>
<sequence length="143" mass="15930">MSMLSAVLPKCNGQTLTKAVRQKTLELLDVYYRAKLAGLSGTLLDGTTWNLTTATEESFGFNKKDIHRYLCLNFSNPVAHGTLINARYAPRYADNIEYHYLESKASGVDALKRRGFELAEPDDEGAFCVRYARKTSTGVCRPA</sequence>
<proteinExistence type="predicted"/>
<accession>A0A212JRV0</accession>
<dbReference type="EMBL" id="FLUP01000001">
    <property type="protein sequence ID" value="SBW02152.1"/>
    <property type="molecule type" value="Genomic_DNA"/>
</dbReference>
<gene>
    <name evidence="1" type="ORF">KM92DES2_11614</name>
</gene>
<dbReference type="RefSeq" id="WP_227118141.1">
    <property type="nucleotide sequence ID" value="NZ_LT598928.1"/>
</dbReference>
<dbReference type="AlphaFoldDB" id="A0A212JRV0"/>
<protein>
    <submittedName>
        <fullName evidence="1">Uncharacterized protein</fullName>
    </submittedName>
</protein>